<comment type="caution">
    <text evidence="3">The sequence shown here is derived from an EMBL/GenBank/DDBJ whole genome shotgun (WGS) entry which is preliminary data.</text>
</comment>
<name>A0A8J6XSS7_9CYAN</name>
<dbReference type="Pfam" id="PF02195">
    <property type="entry name" value="ParB_N"/>
    <property type="match status" value="1"/>
</dbReference>
<dbReference type="RefSeq" id="WP_190828317.1">
    <property type="nucleotide sequence ID" value="NZ_CAWPPI010000048.1"/>
</dbReference>
<organism evidence="3 4">
    <name type="scientific">Iningainema tapete BLCC-T55</name>
    <dbReference type="NCBI Taxonomy" id="2748662"/>
    <lineage>
        <taxon>Bacteria</taxon>
        <taxon>Bacillati</taxon>
        <taxon>Cyanobacteriota</taxon>
        <taxon>Cyanophyceae</taxon>
        <taxon>Nostocales</taxon>
        <taxon>Scytonemataceae</taxon>
        <taxon>Iningainema tapete</taxon>
    </lineage>
</organism>
<feature type="compositionally biased region" description="Basic and acidic residues" evidence="1">
    <location>
        <begin position="1"/>
        <end position="21"/>
    </location>
</feature>
<dbReference type="Gene3D" id="3.90.1530.10">
    <property type="entry name" value="Conserved hypothetical protein from pyrococcus furiosus pfu- 392566-001, ParB domain"/>
    <property type="match status" value="1"/>
</dbReference>
<keyword evidence="4" id="KW-1185">Reference proteome</keyword>
<dbReference type="AlphaFoldDB" id="A0A8J6XSS7"/>
<dbReference type="InterPro" id="IPR036086">
    <property type="entry name" value="ParB/Sulfiredoxin_sf"/>
</dbReference>
<dbReference type="InterPro" id="IPR003115">
    <property type="entry name" value="ParB_N"/>
</dbReference>
<sequence>MPTENNQDHNYSETSKLKQEDIQLEQESIQQTQPDVEFVNPNTLISRQTPSEMSGSKVKRLRKKIRERGFDAAQPIEVANIDGKLIILDGHHRVVAARQLRLTIVAIRRREVSQEQAEQLLLEAAEAQIYRSY</sequence>
<feature type="domain" description="ParB-like N-terminal" evidence="2">
    <location>
        <begin position="37"/>
        <end position="126"/>
    </location>
</feature>
<evidence type="ECO:0000256" key="1">
    <source>
        <dbReference type="SAM" id="MobiDB-lite"/>
    </source>
</evidence>
<evidence type="ECO:0000313" key="3">
    <source>
        <dbReference type="EMBL" id="MBD2773023.1"/>
    </source>
</evidence>
<dbReference type="EMBL" id="JACXAE010000048">
    <property type="protein sequence ID" value="MBD2773023.1"/>
    <property type="molecule type" value="Genomic_DNA"/>
</dbReference>
<dbReference type="SMART" id="SM00470">
    <property type="entry name" value="ParB"/>
    <property type="match status" value="1"/>
</dbReference>
<accession>A0A8J6XSS7</accession>
<evidence type="ECO:0000313" key="4">
    <source>
        <dbReference type="Proteomes" id="UP000629098"/>
    </source>
</evidence>
<protein>
    <submittedName>
        <fullName evidence="3">ParB N-terminal domain-containing protein</fullName>
    </submittedName>
</protein>
<dbReference type="SUPFAM" id="SSF110849">
    <property type="entry name" value="ParB/Sulfiredoxin"/>
    <property type="match status" value="1"/>
</dbReference>
<proteinExistence type="predicted"/>
<reference evidence="3" key="1">
    <citation type="submission" date="2020-09" db="EMBL/GenBank/DDBJ databases">
        <title>Iningainema tapete sp. nov. (Scytonemataceae, Cyanobacteria) from greenhouses in central Florida (USA) produces two types of nodularin with biosynthetic potential for microcystin-LR and anabaenopeptins.</title>
        <authorList>
            <person name="Berthold D.E."/>
            <person name="Lefler F.W."/>
            <person name="Huang I.-S."/>
            <person name="Abdulla H."/>
            <person name="Zimba P.V."/>
            <person name="Laughinghouse H.D. IV."/>
        </authorList>
    </citation>
    <scope>NUCLEOTIDE SEQUENCE</scope>
    <source>
        <strain evidence="3">BLCCT55</strain>
    </source>
</reference>
<feature type="region of interest" description="Disordered" evidence="1">
    <location>
        <begin position="1"/>
        <end position="32"/>
    </location>
</feature>
<gene>
    <name evidence="3" type="ORF">ICL16_13315</name>
</gene>
<evidence type="ECO:0000259" key="2">
    <source>
        <dbReference type="SMART" id="SM00470"/>
    </source>
</evidence>
<dbReference type="Proteomes" id="UP000629098">
    <property type="component" value="Unassembled WGS sequence"/>
</dbReference>